<evidence type="ECO:0000313" key="3">
    <source>
        <dbReference type="Proteomes" id="UP000276133"/>
    </source>
</evidence>
<dbReference type="Pfam" id="PF14956">
    <property type="entry name" value="DUF4505"/>
    <property type="match status" value="1"/>
</dbReference>
<gene>
    <name evidence="2" type="ORF">BpHYR1_046589</name>
</gene>
<evidence type="ECO:0000313" key="2">
    <source>
        <dbReference type="EMBL" id="RNA08198.1"/>
    </source>
</evidence>
<comment type="caution">
    <text evidence="2">The sequence shown here is derived from an EMBL/GenBank/DDBJ whole genome shotgun (WGS) entry which is preliminary data.</text>
</comment>
<dbReference type="AlphaFoldDB" id="A0A3M7QB46"/>
<organism evidence="2 3">
    <name type="scientific">Brachionus plicatilis</name>
    <name type="common">Marine rotifer</name>
    <name type="synonym">Brachionus muelleri</name>
    <dbReference type="NCBI Taxonomy" id="10195"/>
    <lineage>
        <taxon>Eukaryota</taxon>
        <taxon>Metazoa</taxon>
        <taxon>Spiralia</taxon>
        <taxon>Gnathifera</taxon>
        <taxon>Rotifera</taxon>
        <taxon>Eurotatoria</taxon>
        <taxon>Monogononta</taxon>
        <taxon>Pseudotrocha</taxon>
        <taxon>Ploima</taxon>
        <taxon>Brachionidae</taxon>
        <taxon>Brachionus</taxon>
    </lineage>
</organism>
<dbReference type="PANTHER" id="PTHR31449">
    <property type="entry name" value="UPF0598 PROTEIN C8ORF82"/>
    <property type="match status" value="1"/>
</dbReference>
<accession>A0A3M7QB46</accession>
<dbReference type="EMBL" id="REGN01006818">
    <property type="protein sequence ID" value="RNA08198.1"/>
    <property type="molecule type" value="Genomic_DNA"/>
</dbReference>
<protein>
    <submittedName>
        <fullName evidence="2">Uncharacterized protein</fullName>
    </submittedName>
</protein>
<dbReference type="Proteomes" id="UP000276133">
    <property type="component" value="Unassembled WGS sequence"/>
</dbReference>
<dbReference type="PANTHER" id="PTHR31449:SF3">
    <property type="entry name" value="UPF0598 PROTEIN C8ORF82"/>
    <property type="match status" value="1"/>
</dbReference>
<evidence type="ECO:0000256" key="1">
    <source>
        <dbReference type="ARBA" id="ARBA00006322"/>
    </source>
</evidence>
<proteinExistence type="inferred from homology"/>
<dbReference type="OrthoDB" id="10260024at2759"/>
<name>A0A3M7QB46_BRAPC</name>
<reference evidence="2 3" key="1">
    <citation type="journal article" date="2018" name="Sci. Rep.">
        <title>Genomic signatures of local adaptation to the degree of environmental predictability in rotifers.</title>
        <authorList>
            <person name="Franch-Gras L."/>
            <person name="Hahn C."/>
            <person name="Garcia-Roger E.M."/>
            <person name="Carmona M.J."/>
            <person name="Serra M."/>
            <person name="Gomez A."/>
        </authorList>
    </citation>
    <scope>NUCLEOTIDE SEQUENCE [LARGE SCALE GENOMIC DNA]</scope>
    <source>
        <strain evidence="2">HYR1</strain>
    </source>
</reference>
<sequence>MFRVLVNSNQPKRFFLSSLAGLVNQRAYSQLSNQSTPSDIAYVQGQYTENHKIREYFYYLDHQGQLFLDDTKIKNFTSCYKGKYFIFLEKNFLEFFFRKLRKNNSKHYADKFAFVSYCGVERNFLRCDDLPFVITSLDEKNGLIQLNQINSSHWSFKFHPANLFHDPTSGRLYYLFEDQELIRQDFSCEHHPGRATHLNNLPCRVALVKSDISIRLMHKIIDKGEKNFKFEYNSNVYDLNNDPNSKISQLVKQFSNLKQT</sequence>
<dbReference type="InterPro" id="IPR028108">
    <property type="entry name" value="DUF4505"/>
</dbReference>
<keyword evidence="3" id="KW-1185">Reference proteome</keyword>
<comment type="similarity">
    <text evidence="1">Belongs to the UPF0598 family.</text>
</comment>